<dbReference type="EMBL" id="BFEA01000105">
    <property type="protein sequence ID" value="GBG68763.1"/>
    <property type="molecule type" value="Genomic_DNA"/>
</dbReference>
<dbReference type="Gramene" id="GBG68763">
    <property type="protein sequence ID" value="GBG68763"/>
    <property type="gene ID" value="CBR_g3303"/>
</dbReference>
<protein>
    <submittedName>
        <fullName evidence="1">Uncharacterized protein</fullName>
    </submittedName>
</protein>
<keyword evidence="2" id="KW-1185">Reference proteome</keyword>
<organism evidence="1 2">
    <name type="scientific">Chara braunii</name>
    <name type="common">Braun's stonewort</name>
    <dbReference type="NCBI Taxonomy" id="69332"/>
    <lineage>
        <taxon>Eukaryota</taxon>
        <taxon>Viridiplantae</taxon>
        <taxon>Streptophyta</taxon>
        <taxon>Charophyceae</taxon>
        <taxon>Charales</taxon>
        <taxon>Characeae</taxon>
        <taxon>Chara</taxon>
    </lineage>
</organism>
<dbReference type="OrthoDB" id="19768at2759"/>
<proteinExistence type="predicted"/>
<comment type="caution">
    <text evidence="1">The sequence shown here is derived from an EMBL/GenBank/DDBJ whole genome shotgun (WGS) entry which is preliminary data.</text>
</comment>
<reference evidence="1 2" key="1">
    <citation type="journal article" date="2018" name="Cell">
        <title>The Chara Genome: Secondary Complexity and Implications for Plant Terrestrialization.</title>
        <authorList>
            <person name="Nishiyama T."/>
            <person name="Sakayama H."/>
            <person name="Vries J.D."/>
            <person name="Buschmann H."/>
            <person name="Saint-Marcoux D."/>
            <person name="Ullrich K.K."/>
            <person name="Haas F.B."/>
            <person name="Vanderstraeten L."/>
            <person name="Becker D."/>
            <person name="Lang D."/>
            <person name="Vosolsobe S."/>
            <person name="Rombauts S."/>
            <person name="Wilhelmsson P.K.I."/>
            <person name="Janitza P."/>
            <person name="Kern R."/>
            <person name="Heyl A."/>
            <person name="Rumpler F."/>
            <person name="Villalobos L.I.A.C."/>
            <person name="Clay J.M."/>
            <person name="Skokan R."/>
            <person name="Toyoda A."/>
            <person name="Suzuki Y."/>
            <person name="Kagoshima H."/>
            <person name="Schijlen E."/>
            <person name="Tajeshwar N."/>
            <person name="Catarino B."/>
            <person name="Hetherington A.J."/>
            <person name="Saltykova A."/>
            <person name="Bonnot C."/>
            <person name="Breuninger H."/>
            <person name="Symeonidi A."/>
            <person name="Radhakrishnan G.V."/>
            <person name="Van Nieuwerburgh F."/>
            <person name="Deforce D."/>
            <person name="Chang C."/>
            <person name="Karol K.G."/>
            <person name="Hedrich R."/>
            <person name="Ulvskov P."/>
            <person name="Glockner G."/>
            <person name="Delwiche C.F."/>
            <person name="Petrasek J."/>
            <person name="Van de Peer Y."/>
            <person name="Friml J."/>
            <person name="Beilby M."/>
            <person name="Dolan L."/>
            <person name="Kohara Y."/>
            <person name="Sugano S."/>
            <person name="Fujiyama A."/>
            <person name="Delaux P.-M."/>
            <person name="Quint M."/>
            <person name="TheiBen G."/>
            <person name="Hagemann M."/>
            <person name="Harholt J."/>
            <person name="Dunand C."/>
            <person name="Zachgo S."/>
            <person name="Langdale J."/>
            <person name="Maumus F."/>
            <person name="Straeten D.V.D."/>
            <person name="Gould S.B."/>
            <person name="Rensing S.A."/>
        </authorList>
    </citation>
    <scope>NUCLEOTIDE SEQUENCE [LARGE SCALE GENOMIC DNA]</scope>
    <source>
        <strain evidence="1 2">S276</strain>
    </source>
</reference>
<dbReference type="PANTHER" id="PTHR14000">
    <property type="entry name" value="FINGER CCCH DOMAIN PROTEIN, PUTATIVE (DUF3755)-RELATED"/>
    <property type="match status" value="1"/>
</dbReference>
<dbReference type="Proteomes" id="UP000265515">
    <property type="component" value="Unassembled WGS sequence"/>
</dbReference>
<evidence type="ECO:0000313" key="2">
    <source>
        <dbReference type="Proteomes" id="UP000265515"/>
    </source>
</evidence>
<evidence type="ECO:0000313" key="1">
    <source>
        <dbReference type="EMBL" id="GBG68763.1"/>
    </source>
</evidence>
<dbReference type="AlphaFoldDB" id="A0A388KFM3"/>
<sequence length="144" mass="16466">MDGHVDIDDIVEHKLMPVPKLPGRGCPPKPQMQYRVRFRHHTDPEEDWWFTKEELMKTAPQIISNTTAKLLEENNQAIQQVTLNLNSCKLQENTELLVKVRDNILAILKGLKGVPGIMKEMPPLPPLGQLSDRQSQLNRLLVNC</sequence>
<dbReference type="Pfam" id="PF12579">
    <property type="entry name" value="DUF3755"/>
    <property type="match status" value="1"/>
</dbReference>
<gene>
    <name evidence="1" type="ORF">CBR_g3303</name>
</gene>
<dbReference type="InterPro" id="IPR022228">
    <property type="entry name" value="DUF3755"/>
</dbReference>
<name>A0A388KFM3_CHABU</name>
<dbReference type="PANTHER" id="PTHR14000:SF1">
    <property type="entry name" value="HISTONE H2A DEUBIQUITINASE (DUF3755)"/>
    <property type="match status" value="1"/>
</dbReference>
<accession>A0A388KFM3</accession>